<dbReference type="Proteomes" id="UP000800039">
    <property type="component" value="Unassembled WGS sequence"/>
</dbReference>
<dbReference type="Gene3D" id="1.10.10.10">
    <property type="entry name" value="Winged helix-like DNA-binding domain superfamily/Winged helix DNA-binding domain"/>
    <property type="match status" value="2"/>
</dbReference>
<comment type="subunit">
    <text evidence="9">Component of the endosomal sorting complex required for transport II (ESCRT-II).</text>
</comment>
<dbReference type="EMBL" id="ML976618">
    <property type="protein sequence ID" value="KAF1842556.1"/>
    <property type="molecule type" value="Genomic_DNA"/>
</dbReference>
<evidence type="ECO:0000256" key="8">
    <source>
        <dbReference type="ARBA" id="ARBA00023136"/>
    </source>
</evidence>
<dbReference type="FunFam" id="1.10.10.10:FF:000085">
    <property type="entry name" value="Vacuolar-sorting protein SNF8"/>
    <property type="match status" value="1"/>
</dbReference>
<evidence type="ECO:0000256" key="2">
    <source>
        <dbReference type="ARBA" id="ARBA00004496"/>
    </source>
</evidence>
<comment type="subcellular location">
    <subcellularLocation>
        <location evidence="2">Cytoplasm</location>
    </subcellularLocation>
    <subcellularLocation>
        <location evidence="1">Endosome membrane</location>
        <topology evidence="1">Peripheral membrane protein</topology>
    </subcellularLocation>
</comment>
<dbReference type="RefSeq" id="XP_040785119.1">
    <property type="nucleotide sequence ID" value="XM_040934180.1"/>
</dbReference>
<keyword evidence="7 9" id="KW-0653">Protein transport</keyword>
<dbReference type="SUPFAM" id="SSF46785">
    <property type="entry name" value="Winged helix' DNA-binding domain"/>
    <property type="match status" value="2"/>
</dbReference>
<dbReference type="GeneID" id="63851431"/>
<gene>
    <name evidence="10" type="ORF">K460DRAFT_370526</name>
</gene>
<organism evidence="10 11">
    <name type="scientific">Cucurbitaria berberidis CBS 394.84</name>
    <dbReference type="NCBI Taxonomy" id="1168544"/>
    <lineage>
        <taxon>Eukaryota</taxon>
        <taxon>Fungi</taxon>
        <taxon>Dikarya</taxon>
        <taxon>Ascomycota</taxon>
        <taxon>Pezizomycotina</taxon>
        <taxon>Dothideomycetes</taxon>
        <taxon>Pleosporomycetidae</taxon>
        <taxon>Pleosporales</taxon>
        <taxon>Pleosporineae</taxon>
        <taxon>Cucurbitariaceae</taxon>
        <taxon>Cucurbitaria</taxon>
    </lineage>
</organism>
<sequence>MDRRRTPGLSSLSSTRLQNHHYTAHGATLRTRNTASLETQLAVFQSLLHNFALTHSKDIRANPAFRAEFARMCTALNIDFLASSHHRDNKAGAGSGATPTASGGGGGESIWAQLLGGSVNDFYFNLGVLIVEECRATRAENGGLISVSDLKARISKSQRIGGSMEVSDDDVKRAVDSLAPLGSCFSIMKIGHRSLIRSVPKELNTDQSTVLEAIQILGYVTVSMLQLNLSWERPRAHAVVEDLMADSLVWVDTQAGENEYWSPAFITLAGIGA</sequence>
<dbReference type="PIRSF" id="PIRSF017215">
    <property type="entry name" value="ESCRT2_Vps22"/>
    <property type="match status" value="1"/>
</dbReference>
<proteinExistence type="inferred from homology"/>
<dbReference type="InterPro" id="IPR036388">
    <property type="entry name" value="WH-like_DNA-bd_sf"/>
</dbReference>
<dbReference type="OrthoDB" id="283883at2759"/>
<keyword evidence="6" id="KW-0967">Endosome</keyword>
<dbReference type="GO" id="GO:0000814">
    <property type="term" value="C:ESCRT II complex"/>
    <property type="evidence" value="ECO:0007669"/>
    <property type="project" value="UniProtKB-UniRule"/>
</dbReference>
<reference evidence="10" key="1">
    <citation type="submission" date="2020-01" db="EMBL/GenBank/DDBJ databases">
        <authorList>
            <consortium name="DOE Joint Genome Institute"/>
            <person name="Haridas S."/>
            <person name="Albert R."/>
            <person name="Binder M."/>
            <person name="Bloem J."/>
            <person name="Labutti K."/>
            <person name="Salamov A."/>
            <person name="Andreopoulos B."/>
            <person name="Baker S.E."/>
            <person name="Barry K."/>
            <person name="Bills G."/>
            <person name="Bluhm B.H."/>
            <person name="Cannon C."/>
            <person name="Castanera R."/>
            <person name="Culley D.E."/>
            <person name="Daum C."/>
            <person name="Ezra D."/>
            <person name="Gonzalez J.B."/>
            <person name="Henrissat B."/>
            <person name="Kuo A."/>
            <person name="Liang C."/>
            <person name="Lipzen A."/>
            <person name="Lutzoni F."/>
            <person name="Magnuson J."/>
            <person name="Mondo S."/>
            <person name="Nolan M."/>
            <person name="Ohm R."/>
            <person name="Pangilinan J."/>
            <person name="Park H.-J."/>
            <person name="Ramirez L."/>
            <person name="Alfaro M."/>
            <person name="Sun H."/>
            <person name="Tritt A."/>
            <person name="Yoshinaga Y."/>
            <person name="Zwiers L.-H."/>
            <person name="Turgeon B.G."/>
            <person name="Goodwin S.B."/>
            <person name="Spatafora J.W."/>
            <person name="Crous P.W."/>
            <person name="Grigoriev I.V."/>
        </authorList>
    </citation>
    <scope>NUCLEOTIDE SEQUENCE</scope>
    <source>
        <strain evidence="10">CBS 394.84</strain>
    </source>
</reference>
<comment type="function">
    <text evidence="9">Component of the endosomal sorting complex required for transport II (ESCRT-II), which is required for multivesicular body (MVB) formation and sorting of endosomal cargo proteins into MVBs.</text>
</comment>
<evidence type="ECO:0000256" key="9">
    <source>
        <dbReference type="PIRNR" id="PIRNR017215"/>
    </source>
</evidence>
<evidence type="ECO:0000313" key="11">
    <source>
        <dbReference type="Proteomes" id="UP000800039"/>
    </source>
</evidence>
<dbReference type="PANTHER" id="PTHR12806:SF0">
    <property type="entry name" value="VACUOLAR-SORTING PROTEIN SNF8"/>
    <property type="match status" value="1"/>
</dbReference>
<keyword evidence="11" id="KW-1185">Reference proteome</keyword>
<evidence type="ECO:0000256" key="3">
    <source>
        <dbReference type="ARBA" id="ARBA00009834"/>
    </source>
</evidence>
<dbReference type="InterPro" id="IPR036390">
    <property type="entry name" value="WH_DNA-bd_sf"/>
</dbReference>
<dbReference type="InterPro" id="IPR016689">
    <property type="entry name" value="ESCRT-2_cplx_Snf8"/>
</dbReference>
<dbReference type="AlphaFoldDB" id="A0A9P4L542"/>
<dbReference type="FunFam" id="1.10.10.10:FF:000397">
    <property type="entry name" value="Vacuolar-sorting protein SNF8"/>
    <property type="match status" value="1"/>
</dbReference>
<evidence type="ECO:0000313" key="10">
    <source>
        <dbReference type="EMBL" id="KAF1842556.1"/>
    </source>
</evidence>
<evidence type="ECO:0000256" key="4">
    <source>
        <dbReference type="ARBA" id="ARBA00022448"/>
    </source>
</evidence>
<name>A0A9P4L542_9PLEO</name>
<dbReference type="InterPro" id="IPR040608">
    <property type="entry name" value="Snf8/Vps36"/>
</dbReference>
<dbReference type="Gene3D" id="6.10.140.180">
    <property type="match status" value="1"/>
</dbReference>
<dbReference type="PANTHER" id="PTHR12806">
    <property type="entry name" value="EAP30 SUBUNIT OF ELL COMPLEX"/>
    <property type="match status" value="1"/>
</dbReference>
<keyword evidence="8" id="KW-0472">Membrane</keyword>
<keyword evidence="5" id="KW-0963">Cytoplasm</keyword>
<dbReference type="GO" id="GO:0043328">
    <property type="term" value="P:protein transport to vacuole involved in ubiquitin-dependent protein catabolic process via the multivesicular body sorting pathway"/>
    <property type="evidence" value="ECO:0007669"/>
    <property type="project" value="TreeGrafter"/>
</dbReference>
<comment type="caution">
    <text evidence="10">The sequence shown here is derived from an EMBL/GenBank/DDBJ whole genome shotgun (WGS) entry which is preliminary data.</text>
</comment>
<keyword evidence="4 9" id="KW-0813">Transport</keyword>
<evidence type="ECO:0000256" key="6">
    <source>
        <dbReference type="ARBA" id="ARBA00022753"/>
    </source>
</evidence>
<evidence type="ECO:0000256" key="5">
    <source>
        <dbReference type="ARBA" id="ARBA00022490"/>
    </source>
</evidence>
<protein>
    <recommendedName>
        <fullName evidence="9">Vacuolar-sorting protein SNF8</fullName>
    </recommendedName>
</protein>
<evidence type="ECO:0000256" key="7">
    <source>
        <dbReference type="ARBA" id="ARBA00022927"/>
    </source>
</evidence>
<evidence type="ECO:0000256" key="1">
    <source>
        <dbReference type="ARBA" id="ARBA00004481"/>
    </source>
</evidence>
<comment type="similarity">
    <text evidence="3 9">Belongs to the SNF8 family.</text>
</comment>
<dbReference type="Pfam" id="PF04157">
    <property type="entry name" value="EAP30"/>
    <property type="match status" value="1"/>
</dbReference>
<accession>A0A9P4L542</accession>